<dbReference type="Pfam" id="PF22590">
    <property type="entry name" value="Cas3-like_C_2"/>
    <property type="match status" value="1"/>
</dbReference>
<evidence type="ECO:0000256" key="9">
    <source>
        <dbReference type="ARBA" id="ARBA00023118"/>
    </source>
</evidence>
<dbReference type="InterPro" id="IPR001650">
    <property type="entry name" value="Helicase_C-like"/>
</dbReference>
<dbReference type="PANTHER" id="PTHR47963">
    <property type="entry name" value="DEAD-BOX ATP-DEPENDENT RNA HELICASE 47, MITOCHONDRIAL"/>
    <property type="match status" value="1"/>
</dbReference>
<keyword evidence="7" id="KW-0347">Helicase</keyword>
<evidence type="ECO:0000256" key="3">
    <source>
        <dbReference type="ARBA" id="ARBA00022722"/>
    </source>
</evidence>
<dbReference type="Proteomes" id="UP000018461">
    <property type="component" value="Unassembled WGS sequence"/>
</dbReference>
<dbReference type="GO" id="GO:0046872">
    <property type="term" value="F:metal ion binding"/>
    <property type="evidence" value="ECO:0007669"/>
    <property type="project" value="UniProtKB-KW"/>
</dbReference>
<dbReference type="PROSITE" id="PS51192">
    <property type="entry name" value="HELICASE_ATP_BIND_1"/>
    <property type="match status" value="1"/>
</dbReference>
<evidence type="ECO:0000256" key="7">
    <source>
        <dbReference type="ARBA" id="ARBA00022806"/>
    </source>
</evidence>
<dbReference type="NCBIfam" id="TIGR01587">
    <property type="entry name" value="cas3_core"/>
    <property type="match status" value="1"/>
</dbReference>
<accession>G9WK80</accession>
<evidence type="ECO:0000256" key="6">
    <source>
        <dbReference type="ARBA" id="ARBA00022801"/>
    </source>
</evidence>
<dbReference type="InterPro" id="IPR027417">
    <property type="entry name" value="P-loop_NTPase"/>
</dbReference>
<evidence type="ECO:0000256" key="4">
    <source>
        <dbReference type="ARBA" id="ARBA00022723"/>
    </source>
</evidence>
<dbReference type="RefSeq" id="WP_009535626.1">
    <property type="nucleotide sequence ID" value="NZ_KE148312.1"/>
</dbReference>
<keyword evidence="4" id="KW-0479">Metal-binding</keyword>
<dbReference type="InterPro" id="IPR054712">
    <property type="entry name" value="Cas3-like_dom"/>
</dbReference>
<dbReference type="InterPro" id="IPR014001">
    <property type="entry name" value="Helicase_ATP-bd"/>
</dbReference>
<dbReference type="SUPFAM" id="SSF52540">
    <property type="entry name" value="P-loop containing nucleoside triphosphate hydrolases"/>
    <property type="match status" value="1"/>
</dbReference>
<comment type="similarity">
    <text evidence="2">In the central section; belongs to the CRISPR-associated helicase Cas3 family.</text>
</comment>
<dbReference type="HOGENOM" id="CLU_013924_1_0_9"/>
<evidence type="ECO:0000313" key="13">
    <source>
        <dbReference type="Proteomes" id="UP000018461"/>
    </source>
</evidence>
<name>G9WK80_9FIRM</name>
<dbReference type="NCBIfam" id="TIGR01596">
    <property type="entry name" value="cas3_HD"/>
    <property type="match status" value="1"/>
</dbReference>
<keyword evidence="3" id="KW-0540">Nuclease</keyword>
<keyword evidence="13" id="KW-1185">Reference proteome</keyword>
<dbReference type="GO" id="GO:0003723">
    <property type="term" value="F:RNA binding"/>
    <property type="evidence" value="ECO:0007669"/>
    <property type="project" value="TreeGrafter"/>
</dbReference>
<keyword evidence="6" id="KW-0378">Hydrolase</keyword>
<evidence type="ECO:0000256" key="8">
    <source>
        <dbReference type="ARBA" id="ARBA00022840"/>
    </source>
</evidence>
<keyword evidence="8" id="KW-0067">ATP-binding</keyword>
<dbReference type="EMBL" id="AFZC02000002">
    <property type="protein sequence ID" value="EHL13722.1"/>
    <property type="molecule type" value="Genomic_DNA"/>
</dbReference>
<gene>
    <name evidence="12" type="ORF">HMPREF9625_01787</name>
</gene>
<dbReference type="PANTHER" id="PTHR47963:SF9">
    <property type="entry name" value="CRISPR-ASSOCIATED ENDONUCLEASE_HELICASE CAS3"/>
    <property type="match status" value="1"/>
</dbReference>
<feature type="domain" description="HD Cas3-type" evidence="11">
    <location>
        <begin position="16"/>
        <end position="226"/>
    </location>
</feature>
<evidence type="ECO:0000313" key="12">
    <source>
        <dbReference type="EMBL" id="EHL13722.1"/>
    </source>
</evidence>
<dbReference type="Pfam" id="PF00270">
    <property type="entry name" value="DEAD"/>
    <property type="match status" value="1"/>
</dbReference>
<dbReference type="InterPro" id="IPR006483">
    <property type="entry name" value="CRISPR-assoc_Cas3_HD"/>
</dbReference>
<dbReference type="InterPro" id="IPR006474">
    <property type="entry name" value="Helicase_Cas3_CRISPR-ass_core"/>
</dbReference>
<evidence type="ECO:0000259" key="10">
    <source>
        <dbReference type="PROSITE" id="PS51192"/>
    </source>
</evidence>
<keyword evidence="9" id="KW-0051">Antiviral defense</keyword>
<dbReference type="SMART" id="SM00490">
    <property type="entry name" value="HELICc"/>
    <property type="match status" value="1"/>
</dbReference>
<dbReference type="GO" id="GO:0003724">
    <property type="term" value="F:RNA helicase activity"/>
    <property type="evidence" value="ECO:0007669"/>
    <property type="project" value="TreeGrafter"/>
</dbReference>
<dbReference type="InterPro" id="IPR041372">
    <property type="entry name" value="Cas3_C"/>
</dbReference>
<dbReference type="STRING" id="796943.HMPREF9625_01787"/>
<dbReference type="SMART" id="SM00487">
    <property type="entry name" value="DEXDc"/>
    <property type="match status" value="1"/>
</dbReference>
<dbReference type="Gene3D" id="1.10.3210.30">
    <property type="match status" value="1"/>
</dbReference>
<organism evidence="12 13">
    <name type="scientific">Oribacterium parvum ACB1</name>
    <dbReference type="NCBI Taxonomy" id="796943"/>
    <lineage>
        <taxon>Bacteria</taxon>
        <taxon>Bacillati</taxon>
        <taxon>Bacillota</taxon>
        <taxon>Clostridia</taxon>
        <taxon>Lachnospirales</taxon>
        <taxon>Lachnospiraceae</taxon>
        <taxon>Oribacterium</taxon>
    </lineage>
</organism>
<reference evidence="12" key="2">
    <citation type="submission" date="2013-03" db="EMBL/GenBank/DDBJ databases">
        <title>The Genome Sequence of Oribacterium sp. ACB1.</title>
        <authorList>
            <consortium name="The Broad Institute Genomics Platform"/>
            <consortium name="The Broad Institute Genome Sequencing Center for Infectious Disease"/>
            <person name="Earl A."/>
            <person name="Ward D."/>
            <person name="Feldgarden M."/>
            <person name="Gevers D."/>
            <person name="Sizova M."/>
            <person name="Hazen A."/>
            <person name="Epstein S."/>
            <person name="Walker B."/>
            <person name="Young S."/>
            <person name="Zeng Q."/>
            <person name="Gargeya S."/>
            <person name="Fitzgerald M."/>
            <person name="Haas B."/>
            <person name="Abouelleil A."/>
            <person name="Allen A.W."/>
            <person name="Alvarado L."/>
            <person name="Arachchi H.M."/>
            <person name="Berlin A.M."/>
            <person name="Chapman S.B."/>
            <person name="Gainer-Dewar J."/>
            <person name="Goldberg J."/>
            <person name="Griggs A."/>
            <person name="Gujja S."/>
            <person name="Hansen M."/>
            <person name="Howarth C."/>
            <person name="Imamovic A."/>
            <person name="Ireland A."/>
            <person name="Larimer J."/>
            <person name="McCowan C."/>
            <person name="Murphy C."/>
            <person name="Pearson M."/>
            <person name="Poon T.W."/>
            <person name="Priest M."/>
            <person name="Roberts A."/>
            <person name="Saif S."/>
            <person name="Shea T."/>
            <person name="Sisk P."/>
            <person name="Sykes S."/>
            <person name="Wortman J."/>
            <person name="Nusbaum C."/>
            <person name="Birren B."/>
        </authorList>
    </citation>
    <scope>NUCLEOTIDE SEQUENCE [LARGE SCALE GENOMIC DNA]</scope>
    <source>
        <strain evidence="12">ACB1</strain>
    </source>
</reference>
<dbReference type="Pfam" id="PF18019">
    <property type="entry name" value="Cas3_HD"/>
    <property type="match status" value="1"/>
</dbReference>
<dbReference type="PROSITE" id="PS51643">
    <property type="entry name" value="HD_CAS3"/>
    <property type="match status" value="1"/>
</dbReference>
<dbReference type="Gene3D" id="3.40.50.300">
    <property type="entry name" value="P-loop containing nucleotide triphosphate hydrolases"/>
    <property type="match status" value="2"/>
</dbReference>
<dbReference type="Pfam" id="PF18395">
    <property type="entry name" value="Cas3_C"/>
    <property type="match status" value="1"/>
</dbReference>
<dbReference type="GO" id="GO:0051607">
    <property type="term" value="P:defense response to virus"/>
    <property type="evidence" value="ECO:0007669"/>
    <property type="project" value="UniProtKB-KW"/>
</dbReference>
<dbReference type="PATRIC" id="fig|796943.3.peg.129"/>
<comment type="caution">
    <text evidence="12">The sequence shown here is derived from an EMBL/GenBank/DDBJ whole genome shotgun (WGS) entry which is preliminary data.</text>
</comment>
<keyword evidence="5" id="KW-0547">Nucleotide-binding</keyword>
<dbReference type="GO" id="GO:0016787">
    <property type="term" value="F:hydrolase activity"/>
    <property type="evidence" value="ECO:0007669"/>
    <property type="project" value="UniProtKB-KW"/>
</dbReference>
<proteinExistence type="inferred from homology"/>
<dbReference type="GO" id="GO:0005524">
    <property type="term" value="F:ATP binding"/>
    <property type="evidence" value="ECO:0007669"/>
    <property type="project" value="UniProtKB-KW"/>
</dbReference>
<evidence type="ECO:0000256" key="2">
    <source>
        <dbReference type="ARBA" id="ARBA00009046"/>
    </source>
</evidence>
<dbReference type="GO" id="GO:0004518">
    <property type="term" value="F:nuclease activity"/>
    <property type="evidence" value="ECO:0007669"/>
    <property type="project" value="UniProtKB-KW"/>
</dbReference>
<evidence type="ECO:0000256" key="1">
    <source>
        <dbReference type="ARBA" id="ARBA00006847"/>
    </source>
</evidence>
<sequence length="939" mass="107553">MRSGLELWAKKKEKDGIFYWLSLKQHLEDTREIMGLLWEHWLSEGQRIYIANSMKIEEDAAKSLTMLIGAIHDIGKATPAFQIQKGFQNSEDLDLLLMEKLEREGFSGIKDLELTDRGKTPHAYAGEVICRLAGINRGIASIIGAHHGVPMKENYSLMSFVEAYTANFYQEEKEDSPICKKWKATQEELLSWALESCGYKNVEDLPRCPKPTQLLLSGLLIMADWIASNEEYFPLFSLQNEVDHELDDATVNQEDRKKEGTQISERVESAWLKWTQNQTWEATQLFDAKQAYQNSFHFMPRDFQEKVFTEIAGAEDIGLVILEAPMGCGKTEAALMTAEQLAGKQQCAGVFFGLPTQASSNGIFPRVESWVDSLGQENQEKLSLRLSHGKAALNEEFQALSRNYCDGIDLDGEKTQYVYVNEWFSGRKKAMLDDFIVGTVDHLLLMALKQKHLMLRHLGFSKKVVIIDEVHAYDAYMGQYLYMVLQWLGAYKVPTIILSATLPIERRKDLMKYYLKGRGIKEKDIGNFDFLKTESYPLLTFSKGSEVESFSDFQEEKEKKVTLYQLDEENLVDTVKSLGKNGAVIGIIVNTVGRAQRITKDLLGAFPEEEVHLLHSRFIDTDRIKKEEELLKKIGKNAERPKRFIVVGTQVIEQSLDIDFDLMISDLCPVDLLIQRIGRLHRHKIERPKEHSEARLYLMGISGSFDFEKGSRRVYGDYLLIKTQCALGKSISIPRDISPLVQDVYGEWNPSLAPDLRKKYEESKEKQEAVLKKQKMKAKGFRLDKPKLECSDEISLNGLLDNTYIDSEELCQAKVRDIGSSIEVIAVKKNGAGYGLFQEKKDISEELSKASIARKLACQTLRLGESIIHMEREKEDDKEEGLIRYLEDYNRRELPEWQNEAWLKGSLGLIFDENNDFPLKNIVLHYDEKFGLQWHKKEV</sequence>
<evidence type="ECO:0000256" key="5">
    <source>
        <dbReference type="ARBA" id="ARBA00022741"/>
    </source>
</evidence>
<reference evidence="12" key="1">
    <citation type="submission" date="2011-08" db="EMBL/GenBank/DDBJ databases">
        <authorList>
            <consortium name="The Broad Institute Genome Sequencing Platform"/>
            <person name="Earl A."/>
            <person name="Ward D."/>
            <person name="Feldgarden M."/>
            <person name="Gevers D."/>
            <person name="Sizova M."/>
            <person name="Hazen A."/>
            <person name="Epstein S."/>
            <person name="Young S.K."/>
            <person name="Zeng Q."/>
            <person name="Gargeya S."/>
            <person name="Fitzgerald M."/>
            <person name="Haas B."/>
            <person name="Abouelleil A."/>
            <person name="Alvarado L."/>
            <person name="Arachchi H.M."/>
            <person name="Berlin A."/>
            <person name="Brown A."/>
            <person name="Chapman S.B."/>
            <person name="Chen Z."/>
            <person name="Dunbar C."/>
            <person name="Freedman E."/>
            <person name="Gearin G."/>
            <person name="Gellesch M."/>
            <person name="Goldberg J."/>
            <person name="Griggs A."/>
            <person name="Gujja S."/>
            <person name="Heiman D."/>
            <person name="Howarth C."/>
            <person name="Larson L."/>
            <person name="Lui A."/>
            <person name="MacDonald P.J.P."/>
            <person name="Montmayeur A."/>
            <person name="Murphy C."/>
            <person name="Neiman D."/>
            <person name="Pearson M."/>
            <person name="Priest M."/>
            <person name="Roberts A."/>
            <person name="Saif S."/>
            <person name="Shea T."/>
            <person name="Shenoy N."/>
            <person name="Sisk P."/>
            <person name="Stolte C."/>
            <person name="Sykes S."/>
            <person name="Wortman J."/>
            <person name="Nusbaum C."/>
            <person name="Birren B."/>
        </authorList>
    </citation>
    <scope>NUCLEOTIDE SEQUENCE</scope>
    <source>
        <strain evidence="12">ACB1</strain>
    </source>
</reference>
<dbReference type="AlphaFoldDB" id="G9WK80"/>
<dbReference type="CDD" id="cd09641">
    <property type="entry name" value="Cas3''_I"/>
    <property type="match status" value="1"/>
</dbReference>
<feature type="domain" description="Helicase ATP-binding" evidence="10">
    <location>
        <begin position="311"/>
        <end position="520"/>
    </location>
</feature>
<comment type="similarity">
    <text evidence="1">In the N-terminal section; belongs to the CRISPR-associated nuclease Cas3-HD family.</text>
</comment>
<dbReference type="InterPro" id="IPR011545">
    <property type="entry name" value="DEAD/DEAH_box_helicase_dom"/>
</dbReference>
<dbReference type="InterPro" id="IPR050547">
    <property type="entry name" value="DEAD_box_RNA_helicases"/>
</dbReference>
<dbReference type="InterPro" id="IPR038257">
    <property type="entry name" value="CRISPR-assoc_Cas3_HD_sf"/>
</dbReference>
<protein>
    <submittedName>
        <fullName evidence="12">CRISPR-associated helicase cas3</fullName>
    </submittedName>
</protein>
<evidence type="ECO:0000259" key="11">
    <source>
        <dbReference type="PROSITE" id="PS51643"/>
    </source>
</evidence>